<keyword evidence="5 8" id="KW-1133">Transmembrane helix</keyword>
<dbReference type="Gene3D" id="1.10.3430.10">
    <property type="entry name" value="Ammonium transporter AmtB like domains"/>
    <property type="match status" value="1"/>
</dbReference>
<keyword evidence="12" id="KW-1185">Reference proteome</keyword>
<feature type="transmembrane region" description="Helical" evidence="8">
    <location>
        <begin position="186"/>
        <end position="207"/>
    </location>
</feature>
<keyword evidence="7 8" id="KW-0924">Ammonia transport</keyword>
<proteinExistence type="inferred from homology"/>
<dbReference type="InterPro" id="IPR018047">
    <property type="entry name" value="Ammonium_transpt_CS"/>
</dbReference>
<feature type="domain" description="Ammonium transporter AmtB-like" evidence="10">
    <location>
        <begin position="36"/>
        <end position="423"/>
    </location>
</feature>
<evidence type="ECO:0000313" key="11">
    <source>
        <dbReference type="EMBL" id="OZC01784.1"/>
    </source>
</evidence>
<feature type="transmembrane region" description="Helical" evidence="8">
    <location>
        <begin position="146"/>
        <end position="166"/>
    </location>
</feature>
<dbReference type="PANTHER" id="PTHR11730:SF6">
    <property type="entry name" value="AMMONIUM TRANSPORTER"/>
    <property type="match status" value="1"/>
</dbReference>
<dbReference type="Pfam" id="PF00909">
    <property type="entry name" value="Ammonium_transp"/>
    <property type="match status" value="1"/>
</dbReference>
<dbReference type="FunCoup" id="A0A259TW27">
    <property type="interactions" value="264"/>
</dbReference>
<feature type="transmembrane region" description="Helical" evidence="8">
    <location>
        <begin position="257"/>
        <end position="281"/>
    </location>
</feature>
<sequence length="497" mass="50417">MKRLACLAFLFAPTLALAQDALPPEAAAVQVNLDYVWIAVCAAMVFLMQAGFALLETGLTRAKNAANIIMKNVMDASAGAIVFFVVGFGLMFGPSAGGLIGTSGFGLTGLEGEASWTYLFFFFQAVFAATAATIVSGAVAERVNFAAYLVVSVVLCAFIYPIFGGWAWGSLFAGGGWLEGLGFHDFAGSTVVHSVGGWAALAGAIAVGPRADKYDETGAPREIPGHSLPLAALGVFILWFGWFGFNAGSTGAGSTALALIAVNTFLSAAAGALAAMAYTWVRGGMPDVGQTLNGVLAGLVGITAGCDVVAPIGALAVGGLAGVLVVVATGLLERRGVDDPVSAVAVHGVCGAWGTLAVALFASSGPSLAQFGVQAVGVGAAFAWTFPLAFGLFKLLDATMGLRIDRDVEQGGLDLHEHGTVAYPEFVPFSAATSASGDSFSFTTTSGDGAIVEPTLALTSSTALERPAPTPMPALNTPWLAAPPTWNAYDAARGGPG</sequence>
<dbReference type="EMBL" id="MQWB01000001">
    <property type="protein sequence ID" value="OZC01784.1"/>
    <property type="molecule type" value="Genomic_DNA"/>
</dbReference>
<dbReference type="Proteomes" id="UP000216446">
    <property type="component" value="Unassembled WGS sequence"/>
</dbReference>
<dbReference type="AlphaFoldDB" id="A0A259TW27"/>
<evidence type="ECO:0000256" key="3">
    <source>
        <dbReference type="ARBA" id="ARBA00022448"/>
    </source>
</evidence>
<feature type="transmembrane region" description="Helical" evidence="8">
    <location>
        <begin position="34"/>
        <end position="55"/>
    </location>
</feature>
<feature type="transmembrane region" description="Helical" evidence="8">
    <location>
        <begin position="375"/>
        <end position="396"/>
    </location>
</feature>
<evidence type="ECO:0000259" key="10">
    <source>
        <dbReference type="Pfam" id="PF00909"/>
    </source>
</evidence>
<keyword evidence="4 8" id="KW-0812">Transmembrane</keyword>
<dbReference type="RefSeq" id="WP_094545406.1">
    <property type="nucleotide sequence ID" value="NZ_MQWB01000001.1"/>
</dbReference>
<evidence type="ECO:0000313" key="12">
    <source>
        <dbReference type="Proteomes" id="UP000216446"/>
    </source>
</evidence>
<dbReference type="PRINTS" id="PR00342">
    <property type="entry name" value="RHESUSRHD"/>
</dbReference>
<dbReference type="InterPro" id="IPR002229">
    <property type="entry name" value="RhesusRHD"/>
</dbReference>
<dbReference type="InParanoid" id="A0A259TW27"/>
<evidence type="ECO:0000256" key="8">
    <source>
        <dbReference type="RuleBase" id="RU362002"/>
    </source>
</evidence>
<dbReference type="GO" id="GO:0008519">
    <property type="term" value="F:ammonium channel activity"/>
    <property type="evidence" value="ECO:0007669"/>
    <property type="project" value="InterPro"/>
</dbReference>
<evidence type="ECO:0000256" key="5">
    <source>
        <dbReference type="ARBA" id="ARBA00022989"/>
    </source>
</evidence>
<comment type="caution">
    <text evidence="11">The sequence shown here is derived from an EMBL/GenBank/DDBJ whole genome shotgun (WGS) entry which is preliminary data.</text>
</comment>
<dbReference type="InterPro" id="IPR001905">
    <property type="entry name" value="Ammonium_transpt"/>
</dbReference>
<feature type="chain" id="PRO_5012017223" description="Ammonium transporter" evidence="9">
    <location>
        <begin position="19"/>
        <end position="497"/>
    </location>
</feature>
<reference evidence="11 12" key="1">
    <citation type="submission" date="2016-11" db="EMBL/GenBank/DDBJ databases">
        <title>Study of marine rhodopsin-containing bacteria.</title>
        <authorList>
            <person name="Yoshizawa S."/>
            <person name="Kumagai Y."/>
            <person name="Kogure K."/>
        </authorList>
    </citation>
    <scope>NUCLEOTIDE SEQUENCE [LARGE SCALE GENOMIC DNA]</scope>
    <source>
        <strain evidence="11 12">SG-29</strain>
    </source>
</reference>
<dbReference type="GO" id="GO:0005886">
    <property type="term" value="C:plasma membrane"/>
    <property type="evidence" value="ECO:0007669"/>
    <property type="project" value="UniProtKB-SubCell"/>
</dbReference>
<accession>A0A259TW27</accession>
<evidence type="ECO:0000256" key="2">
    <source>
        <dbReference type="ARBA" id="ARBA00005887"/>
    </source>
</evidence>
<feature type="transmembrane region" description="Helical" evidence="8">
    <location>
        <begin position="76"/>
        <end position="96"/>
    </location>
</feature>
<evidence type="ECO:0000256" key="6">
    <source>
        <dbReference type="ARBA" id="ARBA00023136"/>
    </source>
</evidence>
<gene>
    <name evidence="11" type="ORF">BSZ36_01545</name>
</gene>
<comment type="similarity">
    <text evidence="2 8">Belongs to the ammonia transporter channel (TC 1.A.11.2) family.</text>
</comment>
<name>A0A259TW27_9BACT</name>
<evidence type="ECO:0000256" key="1">
    <source>
        <dbReference type="ARBA" id="ARBA00004141"/>
    </source>
</evidence>
<dbReference type="PANTHER" id="PTHR11730">
    <property type="entry name" value="AMMONIUM TRANSPORTER"/>
    <property type="match status" value="1"/>
</dbReference>
<dbReference type="InterPro" id="IPR029020">
    <property type="entry name" value="Ammonium/urea_transptr"/>
</dbReference>
<feature type="transmembrane region" description="Helical" evidence="8">
    <location>
        <begin position="344"/>
        <end position="363"/>
    </location>
</feature>
<keyword evidence="6 8" id="KW-0472">Membrane</keyword>
<dbReference type="PROSITE" id="PS01219">
    <property type="entry name" value="AMMONIUM_TRANSP"/>
    <property type="match status" value="1"/>
</dbReference>
<feature type="transmembrane region" description="Helical" evidence="8">
    <location>
        <begin position="311"/>
        <end position="332"/>
    </location>
</feature>
<dbReference type="InterPro" id="IPR024041">
    <property type="entry name" value="NH4_transpt_AmtB-like_dom"/>
</dbReference>
<comment type="subcellular location">
    <subcellularLocation>
        <location evidence="8">Cell membrane</location>
        <topology evidence="8">Multi-pass membrane protein</topology>
    </subcellularLocation>
    <subcellularLocation>
        <location evidence="1">Membrane</location>
        <topology evidence="1">Multi-pass membrane protein</topology>
    </subcellularLocation>
</comment>
<keyword evidence="9" id="KW-0732">Signal</keyword>
<dbReference type="OrthoDB" id="9814202at2"/>
<evidence type="ECO:0000256" key="9">
    <source>
        <dbReference type="SAM" id="SignalP"/>
    </source>
</evidence>
<keyword evidence="3 8" id="KW-0813">Transport</keyword>
<dbReference type="SUPFAM" id="SSF111352">
    <property type="entry name" value="Ammonium transporter"/>
    <property type="match status" value="1"/>
</dbReference>
<dbReference type="GO" id="GO:0097272">
    <property type="term" value="P:ammonium homeostasis"/>
    <property type="evidence" value="ECO:0007669"/>
    <property type="project" value="TreeGrafter"/>
</dbReference>
<organism evidence="11 12">
    <name type="scientific">Rubricoccus marinus</name>
    <dbReference type="NCBI Taxonomy" id="716817"/>
    <lineage>
        <taxon>Bacteria</taxon>
        <taxon>Pseudomonadati</taxon>
        <taxon>Rhodothermota</taxon>
        <taxon>Rhodothermia</taxon>
        <taxon>Rhodothermales</taxon>
        <taxon>Rubricoccaceae</taxon>
        <taxon>Rubricoccus</taxon>
    </lineage>
</organism>
<evidence type="ECO:0000256" key="4">
    <source>
        <dbReference type="ARBA" id="ARBA00022692"/>
    </source>
</evidence>
<feature type="transmembrane region" description="Helical" evidence="8">
    <location>
        <begin position="228"/>
        <end position="245"/>
    </location>
</feature>
<feature type="transmembrane region" description="Helical" evidence="8">
    <location>
        <begin position="288"/>
        <end position="305"/>
    </location>
</feature>
<feature type="signal peptide" evidence="9">
    <location>
        <begin position="1"/>
        <end position="18"/>
    </location>
</feature>
<protein>
    <recommendedName>
        <fullName evidence="8">Ammonium transporter</fullName>
    </recommendedName>
</protein>
<feature type="transmembrane region" description="Helical" evidence="8">
    <location>
        <begin position="116"/>
        <end position="139"/>
    </location>
</feature>
<dbReference type="NCBIfam" id="TIGR00836">
    <property type="entry name" value="amt"/>
    <property type="match status" value="1"/>
</dbReference>
<evidence type="ECO:0000256" key="7">
    <source>
        <dbReference type="ARBA" id="ARBA00023177"/>
    </source>
</evidence>